<evidence type="ECO:0000313" key="2">
    <source>
        <dbReference type="Proteomes" id="UP000515512"/>
    </source>
</evidence>
<evidence type="ECO:0000313" key="1">
    <source>
        <dbReference type="EMBL" id="QLY31935.1"/>
    </source>
</evidence>
<sequence length="54" mass="5464">MIRPFAVVRVMLGGLAALVLILAGVVVATPNPPDVAPLPPGSTVIAPTRIAPPR</sequence>
<dbReference type="RefSeq" id="WP_181583110.1">
    <property type="nucleotide sequence ID" value="NZ_CP059399.1"/>
</dbReference>
<dbReference type="Proteomes" id="UP000515512">
    <property type="component" value="Chromosome"/>
</dbReference>
<dbReference type="AlphaFoldDB" id="A0A7D6VG81"/>
<reference evidence="1 2" key="1">
    <citation type="submission" date="2020-07" db="EMBL/GenBank/DDBJ databases">
        <authorList>
            <person name="Zhuang K."/>
            <person name="Ran Y."/>
        </authorList>
    </citation>
    <scope>NUCLEOTIDE SEQUENCE [LARGE SCALE GENOMIC DNA]</scope>
    <source>
        <strain evidence="1 2">WCH-YHL-001</strain>
    </source>
</reference>
<accession>A0A7D6VG81</accession>
<keyword evidence="2" id="KW-1185">Reference proteome</keyword>
<organism evidence="1 2">
    <name type="scientific">Nocardia huaxiensis</name>
    <dbReference type="NCBI Taxonomy" id="2755382"/>
    <lineage>
        <taxon>Bacteria</taxon>
        <taxon>Bacillati</taxon>
        <taxon>Actinomycetota</taxon>
        <taxon>Actinomycetes</taxon>
        <taxon>Mycobacteriales</taxon>
        <taxon>Nocardiaceae</taxon>
        <taxon>Nocardia</taxon>
    </lineage>
</organism>
<proteinExistence type="predicted"/>
<dbReference type="KEGG" id="nhu:H0264_06435"/>
<protein>
    <submittedName>
        <fullName evidence="1">Uncharacterized protein</fullName>
    </submittedName>
</protein>
<name>A0A7D6VG81_9NOCA</name>
<gene>
    <name evidence="1" type="ORF">H0264_06435</name>
</gene>
<dbReference type="EMBL" id="CP059399">
    <property type="protein sequence ID" value="QLY31935.1"/>
    <property type="molecule type" value="Genomic_DNA"/>
</dbReference>